<name>A0AAV3RSY2_LITER</name>
<dbReference type="GO" id="GO:0004857">
    <property type="term" value="F:enzyme inhibitor activity"/>
    <property type="evidence" value="ECO:0007669"/>
    <property type="project" value="InterPro"/>
</dbReference>
<comment type="similarity">
    <text evidence="3">Belongs to the PMEI family.</text>
</comment>
<keyword evidence="1 4" id="KW-0732">Signal</keyword>
<dbReference type="SUPFAM" id="SSF101148">
    <property type="entry name" value="Plant invertase/pectin methylesterase inhibitor"/>
    <property type="match status" value="1"/>
</dbReference>
<dbReference type="NCBIfam" id="TIGR01614">
    <property type="entry name" value="PME_inhib"/>
    <property type="match status" value="1"/>
</dbReference>
<gene>
    <name evidence="6" type="ORF">LIER_30811</name>
</gene>
<evidence type="ECO:0000256" key="4">
    <source>
        <dbReference type="SAM" id="SignalP"/>
    </source>
</evidence>
<sequence length="192" mass="21020">MKIMSTFFFLLSLFICLTLQPRLISSKAVYISETALNNPELVKQACDQAGDKNFCINLLSSDKADGPKRNLKDIAFIALKIVEKNATETAMYIKTISNDDKIEPVVHEALHDCKGNYINVDDLIEDAIDELVSETYTEVVKFAKAALDDIIACDSEVKDQHQEAAAKNAAVRQMLETAISVVNVAAAGVAAH</sequence>
<evidence type="ECO:0000256" key="1">
    <source>
        <dbReference type="ARBA" id="ARBA00022729"/>
    </source>
</evidence>
<dbReference type="Pfam" id="PF04043">
    <property type="entry name" value="PMEI"/>
    <property type="match status" value="1"/>
</dbReference>
<dbReference type="SMART" id="SM00856">
    <property type="entry name" value="PMEI"/>
    <property type="match status" value="1"/>
</dbReference>
<dbReference type="InterPro" id="IPR035513">
    <property type="entry name" value="Invertase/methylesterase_inhib"/>
</dbReference>
<feature type="domain" description="Pectinesterase inhibitor" evidence="5">
    <location>
        <begin position="37"/>
        <end position="187"/>
    </location>
</feature>
<dbReference type="EMBL" id="BAABME010011201">
    <property type="protein sequence ID" value="GAA0183392.1"/>
    <property type="molecule type" value="Genomic_DNA"/>
</dbReference>
<evidence type="ECO:0000313" key="6">
    <source>
        <dbReference type="EMBL" id="GAA0183392.1"/>
    </source>
</evidence>
<keyword evidence="2" id="KW-1015">Disulfide bond</keyword>
<dbReference type="PANTHER" id="PTHR35357">
    <property type="entry name" value="OS02G0537100 PROTEIN"/>
    <property type="match status" value="1"/>
</dbReference>
<protein>
    <recommendedName>
        <fullName evidence="5">Pectinesterase inhibitor domain-containing protein</fullName>
    </recommendedName>
</protein>
<feature type="signal peptide" evidence="4">
    <location>
        <begin position="1"/>
        <end position="26"/>
    </location>
</feature>
<keyword evidence="7" id="KW-1185">Reference proteome</keyword>
<accession>A0AAV3RSY2</accession>
<evidence type="ECO:0000256" key="3">
    <source>
        <dbReference type="ARBA" id="ARBA00038471"/>
    </source>
</evidence>
<reference evidence="6 7" key="1">
    <citation type="submission" date="2024-01" db="EMBL/GenBank/DDBJ databases">
        <title>The complete chloroplast genome sequence of Lithospermum erythrorhizon: insights into the phylogenetic relationship among Boraginaceae species and the maternal lineages of purple gromwells.</title>
        <authorList>
            <person name="Okada T."/>
            <person name="Watanabe K."/>
        </authorList>
    </citation>
    <scope>NUCLEOTIDE SEQUENCE [LARGE SCALE GENOMIC DNA]</scope>
</reference>
<proteinExistence type="inferred from homology"/>
<evidence type="ECO:0000313" key="7">
    <source>
        <dbReference type="Proteomes" id="UP001454036"/>
    </source>
</evidence>
<dbReference type="Proteomes" id="UP001454036">
    <property type="component" value="Unassembled WGS sequence"/>
</dbReference>
<dbReference type="PANTHER" id="PTHR35357:SF8">
    <property type="entry name" value="OS01G0111000 PROTEIN"/>
    <property type="match status" value="1"/>
</dbReference>
<dbReference type="AlphaFoldDB" id="A0AAV3RSY2"/>
<evidence type="ECO:0000259" key="5">
    <source>
        <dbReference type="SMART" id="SM00856"/>
    </source>
</evidence>
<feature type="chain" id="PRO_5043774868" description="Pectinesterase inhibitor domain-containing protein" evidence="4">
    <location>
        <begin position="27"/>
        <end position="192"/>
    </location>
</feature>
<organism evidence="6 7">
    <name type="scientific">Lithospermum erythrorhizon</name>
    <name type="common">Purple gromwell</name>
    <name type="synonym">Lithospermum officinale var. erythrorhizon</name>
    <dbReference type="NCBI Taxonomy" id="34254"/>
    <lineage>
        <taxon>Eukaryota</taxon>
        <taxon>Viridiplantae</taxon>
        <taxon>Streptophyta</taxon>
        <taxon>Embryophyta</taxon>
        <taxon>Tracheophyta</taxon>
        <taxon>Spermatophyta</taxon>
        <taxon>Magnoliopsida</taxon>
        <taxon>eudicotyledons</taxon>
        <taxon>Gunneridae</taxon>
        <taxon>Pentapetalae</taxon>
        <taxon>asterids</taxon>
        <taxon>lamiids</taxon>
        <taxon>Boraginales</taxon>
        <taxon>Boraginaceae</taxon>
        <taxon>Boraginoideae</taxon>
        <taxon>Lithospermeae</taxon>
        <taxon>Lithospermum</taxon>
    </lineage>
</organism>
<evidence type="ECO:0000256" key="2">
    <source>
        <dbReference type="ARBA" id="ARBA00023157"/>
    </source>
</evidence>
<comment type="caution">
    <text evidence="6">The sequence shown here is derived from an EMBL/GenBank/DDBJ whole genome shotgun (WGS) entry which is preliminary data.</text>
</comment>
<dbReference type="Gene3D" id="1.20.140.40">
    <property type="entry name" value="Invertase/pectin methylesterase inhibitor family protein"/>
    <property type="match status" value="1"/>
</dbReference>
<dbReference type="InterPro" id="IPR006501">
    <property type="entry name" value="Pectinesterase_inhib_dom"/>
</dbReference>